<dbReference type="InterPro" id="IPR024691">
    <property type="entry name" value="MIC1_galectin-like_dom"/>
</dbReference>
<keyword evidence="4" id="KW-1185">Reference proteome</keyword>
<dbReference type="Proteomes" id="UP000557509">
    <property type="component" value="Unassembled WGS sequence"/>
</dbReference>
<dbReference type="EMBL" id="JAAUHK010000191">
    <property type="protein sequence ID" value="KAF4643778.1"/>
    <property type="molecule type" value="Genomic_DNA"/>
</dbReference>
<protein>
    <recommendedName>
        <fullName evidence="2">Micronemal protein 1 galectin-like domain-containing protein</fullName>
    </recommendedName>
</protein>
<proteinExistence type="predicted"/>
<feature type="compositionally biased region" description="Pro residues" evidence="1">
    <location>
        <begin position="139"/>
        <end position="149"/>
    </location>
</feature>
<feature type="region of interest" description="Disordered" evidence="1">
    <location>
        <begin position="127"/>
        <end position="245"/>
    </location>
</feature>
<feature type="domain" description="Micronemal protein 1 galectin-like" evidence="2">
    <location>
        <begin position="262"/>
        <end position="351"/>
    </location>
</feature>
<accession>A0A7J6K9G3</accession>
<dbReference type="Pfam" id="PF11476">
    <property type="entry name" value="TgMIC1"/>
    <property type="match status" value="1"/>
</dbReference>
<feature type="compositionally biased region" description="Acidic residues" evidence="1">
    <location>
        <begin position="191"/>
        <end position="203"/>
    </location>
</feature>
<evidence type="ECO:0000259" key="2">
    <source>
        <dbReference type="Pfam" id="PF11476"/>
    </source>
</evidence>
<comment type="caution">
    <text evidence="3">The sequence shown here is derived from an EMBL/GenBank/DDBJ whole genome shotgun (WGS) entry which is preliminary data.</text>
</comment>
<evidence type="ECO:0000256" key="1">
    <source>
        <dbReference type="SAM" id="MobiDB-lite"/>
    </source>
</evidence>
<feature type="compositionally biased region" description="Acidic residues" evidence="1">
    <location>
        <begin position="215"/>
        <end position="225"/>
    </location>
</feature>
<dbReference type="VEuPathDB" id="ToxoDB:TGME49_287040"/>
<feature type="compositionally biased region" description="Low complexity" evidence="1">
    <location>
        <begin position="204"/>
        <end position="214"/>
    </location>
</feature>
<organism evidence="3 4">
    <name type="scientific">Toxoplasma gondii</name>
    <dbReference type="NCBI Taxonomy" id="5811"/>
    <lineage>
        <taxon>Eukaryota</taxon>
        <taxon>Sar</taxon>
        <taxon>Alveolata</taxon>
        <taxon>Apicomplexa</taxon>
        <taxon>Conoidasida</taxon>
        <taxon>Coccidia</taxon>
        <taxon>Eucoccidiorida</taxon>
        <taxon>Eimeriorina</taxon>
        <taxon>Sarcocystidae</taxon>
        <taxon>Toxoplasma</taxon>
    </lineage>
</organism>
<feature type="compositionally biased region" description="Low complexity" evidence="1">
    <location>
        <begin position="158"/>
        <end position="189"/>
    </location>
</feature>
<sequence>MPVYEAGSLWNPSPDLRGTEVHLLSRRSAYRRVLAGISNFFTLFLSFFHLPGVACFSEPHHQIAASQHEARQRHRRGRFSERLGDCIPRELCHNNGCGEPSSYTTCEVAPSGSRLCACVEGFENRQSDGNQQCHRIPGTEPPTVEPVPEPEGGGEAGEGTVQPEGGETGEQVVQPEGGETGEQEVQPEGGETGEQESESESGETGESNSGSEESCNGDECEEEAEGTQNPEPEGQPEENAPEVEPSAPVLEKIEFMDQAILKVMARAAPSRMQVKISDCFNVAIDRAEKTVTVANASTSHSGRMAGEPSLTGGFVALIYHDGQNLAVIYDYQQETGEYGSVTVNVPFGSCGLDVVSIVAKSDDAGFDGLRAFVTADLKQRMSA</sequence>
<dbReference type="AlphaFoldDB" id="A0A7J6K9G3"/>
<reference evidence="3 4" key="1">
    <citation type="submission" date="2020-03" db="EMBL/GenBank/DDBJ databases">
        <title>Genome sequence of Toxoplasma gondii RH-88 strain.</title>
        <authorList>
            <person name="Lorenzi H.A."/>
            <person name="Venepally P."/>
            <person name="Rozenberg A."/>
            <person name="Sibley D."/>
        </authorList>
    </citation>
    <scope>NUCLEOTIDE SEQUENCE [LARGE SCALE GENOMIC DNA]</scope>
    <source>
        <strain evidence="3 4">RH-88</strain>
    </source>
</reference>
<evidence type="ECO:0000313" key="4">
    <source>
        <dbReference type="Proteomes" id="UP000557509"/>
    </source>
</evidence>
<gene>
    <name evidence="3" type="ORF">TGRH88_025340</name>
</gene>
<evidence type="ECO:0000313" key="3">
    <source>
        <dbReference type="EMBL" id="KAF4643778.1"/>
    </source>
</evidence>
<name>A0A7J6K9G3_TOXGO</name>